<proteinExistence type="inferred from homology"/>
<evidence type="ECO:0000256" key="5">
    <source>
        <dbReference type="ARBA" id="ARBA00022764"/>
    </source>
</evidence>
<comment type="similarity">
    <text evidence="2">Belongs to the bacterial solute-binding protein 1 family.</text>
</comment>
<dbReference type="PANTHER" id="PTHR30222">
    <property type="entry name" value="SPERMIDINE/PUTRESCINE-BINDING PERIPLASMIC PROTEIN"/>
    <property type="match status" value="1"/>
</dbReference>
<keyword evidence="8" id="KW-1185">Reference proteome</keyword>
<feature type="chain" id="PRO_5046238486" evidence="6">
    <location>
        <begin position="21"/>
        <end position="343"/>
    </location>
</feature>
<dbReference type="PRINTS" id="PR00909">
    <property type="entry name" value="SPERMDNBNDNG"/>
</dbReference>
<evidence type="ECO:0000256" key="3">
    <source>
        <dbReference type="ARBA" id="ARBA00022448"/>
    </source>
</evidence>
<comment type="subcellular location">
    <subcellularLocation>
        <location evidence="1">Periplasm</location>
    </subcellularLocation>
</comment>
<evidence type="ECO:0000256" key="2">
    <source>
        <dbReference type="ARBA" id="ARBA00008520"/>
    </source>
</evidence>
<dbReference type="Gene3D" id="3.40.190.10">
    <property type="entry name" value="Periplasmic binding protein-like II"/>
    <property type="match status" value="2"/>
</dbReference>
<sequence>MPIFRLCLLLALLLPTLTQAEVLRVLSWPGYVTNEATHAFEQQYGVNVELVIISSDEELWKRASLNEGRNFDLIALNTAELKRYIEANLVQPLNMARIPNARNQIARFRHAARIPGLVSGGKQWAVPFTYSAMGLIYNRKLLAKAPDSMSALWDPAFRGRILLHDSASHNFSLTALSLGIRTPFQLDQTQFNSSLKRLLALRDNLPLFYSTPEEAVEIMRAQDIALLFGNYGDQQVRLLRQAGLDVAQIMPREGALAWLDCWAMLQGASNPRLAEAWINHMLTPAVAQQLSSQQGLSNTLRETQNTALRDKDKIIWLEPVEDATQRAYYWERLRAGTRPPPGR</sequence>
<reference evidence="7 8" key="1">
    <citation type="journal article" date="2018" name="Int. J. Syst. Evol. Microbiol.">
        <title>Uliginosibacterium sediminicola sp. nov., isolated from freshwater sediment.</title>
        <authorList>
            <person name="Hwang W.M."/>
            <person name="Kim S.M."/>
            <person name="Kang K."/>
            <person name="Ahn T.Y."/>
        </authorList>
    </citation>
    <scope>NUCLEOTIDE SEQUENCE [LARGE SCALE GENOMIC DNA]</scope>
    <source>
        <strain evidence="7 8">M1-21</strain>
    </source>
</reference>
<name>A0ABU9YWI0_9RHOO</name>
<evidence type="ECO:0000256" key="1">
    <source>
        <dbReference type="ARBA" id="ARBA00004418"/>
    </source>
</evidence>
<protein>
    <submittedName>
        <fullName evidence="7">Extracellular solute-binding protein</fullName>
    </submittedName>
</protein>
<dbReference type="InterPro" id="IPR001188">
    <property type="entry name" value="Sperm_putr-bd"/>
</dbReference>
<dbReference type="InterPro" id="IPR006059">
    <property type="entry name" value="SBP"/>
</dbReference>
<evidence type="ECO:0000256" key="4">
    <source>
        <dbReference type="ARBA" id="ARBA00022729"/>
    </source>
</evidence>
<evidence type="ECO:0000313" key="7">
    <source>
        <dbReference type="EMBL" id="MEN3068070.1"/>
    </source>
</evidence>
<feature type="signal peptide" evidence="6">
    <location>
        <begin position="1"/>
        <end position="20"/>
    </location>
</feature>
<comment type="caution">
    <text evidence="7">The sequence shown here is derived from an EMBL/GenBank/DDBJ whole genome shotgun (WGS) entry which is preliminary data.</text>
</comment>
<evidence type="ECO:0000313" key="8">
    <source>
        <dbReference type="Proteomes" id="UP001410394"/>
    </source>
</evidence>
<evidence type="ECO:0000256" key="6">
    <source>
        <dbReference type="SAM" id="SignalP"/>
    </source>
</evidence>
<dbReference type="RefSeq" id="WP_345918833.1">
    <property type="nucleotide sequence ID" value="NZ_JBDIVE010000002.1"/>
</dbReference>
<dbReference type="InterPro" id="IPR006061">
    <property type="entry name" value="SBP_1_CS"/>
</dbReference>
<dbReference type="Proteomes" id="UP001410394">
    <property type="component" value="Unassembled WGS sequence"/>
</dbReference>
<gene>
    <name evidence="7" type="ORF">ABDB84_06235</name>
</gene>
<dbReference type="Pfam" id="PF13416">
    <property type="entry name" value="SBP_bac_8"/>
    <property type="match status" value="1"/>
</dbReference>
<dbReference type="SUPFAM" id="SSF53850">
    <property type="entry name" value="Periplasmic binding protein-like II"/>
    <property type="match status" value="1"/>
</dbReference>
<organism evidence="7 8">
    <name type="scientific">Uliginosibacterium sediminicola</name>
    <dbReference type="NCBI Taxonomy" id="2024550"/>
    <lineage>
        <taxon>Bacteria</taxon>
        <taxon>Pseudomonadati</taxon>
        <taxon>Pseudomonadota</taxon>
        <taxon>Betaproteobacteria</taxon>
        <taxon>Rhodocyclales</taxon>
        <taxon>Zoogloeaceae</taxon>
        <taxon>Uliginosibacterium</taxon>
    </lineage>
</organism>
<dbReference type="EMBL" id="JBDIVE010000002">
    <property type="protein sequence ID" value="MEN3068070.1"/>
    <property type="molecule type" value="Genomic_DNA"/>
</dbReference>
<dbReference type="PANTHER" id="PTHR30222:SF17">
    <property type="entry name" value="SPERMIDINE_PUTRESCINE-BINDING PERIPLASMIC PROTEIN"/>
    <property type="match status" value="1"/>
</dbReference>
<accession>A0ABU9YWI0</accession>
<keyword evidence="4 6" id="KW-0732">Signal</keyword>
<keyword evidence="3" id="KW-0813">Transport</keyword>
<keyword evidence="5" id="KW-0574">Periplasm</keyword>
<dbReference type="PROSITE" id="PS01037">
    <property type="entry name" value="SBP_BACTERIAL_1"/>
    <property type="match status" value="1"/>
</dbReference>